<dbReference type="InterPro" id="IPR015378">
    <property type="entry name" value="Transposase-like_Mu_C"/>
</dbReference>
<evidence type="ECO:0000259" key="2">
    <source>
        <dbReference type="PROSITE" id="PS50994"/>
    </source>
</evidence>
<feature type="region of interest" description="Disordered" evidence="1">
    <location>
        <begin position="601"/>
        <end position="692"/>
    </location>
</feature>
<dbReference type="InterPro" id="IPR036397">
    <property type="entry name" value="RNaseH_sf"/>
</dbReference>
<evidence type="ECO:0000256" key="1">
    <source>
        <dbReference type="SAM" id="MobiDB-lite"/>
    </source>
</evidence>
<dbReference type="InterPro" id="IPR012337">
    <property type="entry name" value="RNaseH-like_sf"/>
</dbReference>
<dbReference type="Pfam" id="PF09299">
    <property type="entry name" value="Mu-transpos_C"/>
    <property type="match status" value="1"/>
</dbReference>
<organism evidence="3 4">
    <name type="scientific">Pandoraea fibrosis</name>
    <dbReference type="NCBI Taxonomy" id="1891094"/>
    <lineage>
        <taxon>Bacteria</taxon>
        <taxon>Pseudomonadati</taxon>
        <taxon>Pseudomonadota</taxon>
        <taxon>Betaproteobacteria</taxon>
        <taxon>Burkholderiales</taxon>
        <taxon>Burkholderiaceae</taxon>
        <taxon>Pandoraea</taxon>
    </lineage>
</organism>
<feature type="domain" description="Integrase catalytic" evidence="2">
    <location>
        <begin position="257"/>
        <end position="467"/>
    </location>
</feature>
<dbReference type="PANTHER" id="PTHR35004">
    <property type="entry name" value="TRANSPOSASE RV3428C-RELATED"/>
    <property type="match status" value="1"/>
</dbReference>
<dbReference type="GO" id="GO:0003676">
    <property type="term" value="F:nucleic acid binding"/>
    <property type="evidence" value="ECO:0007669"/>
    <property type="project" value="InterPro"/>
</dbReference>
<dbReference type="SUPFAM" id="SSF53098">
    <property type="entry name" value="Ribonuclease H-like"/>
    <property type="match status" value="1"/>
</dbReference>
<dbReference type="EMBL" id="CABPRW010000007">
    <property type="protein sequence ID" value="VVE26437.1"/>
    <property type="molecule type" value="Genomic_DNA"/>
</dbReference>
<sequence length="692" mass="78552">MPSYSFKVGEMIALEDKIFLIEHMIGEMIHVVGATDAQRTTYPAVTLLEHFAKGRLKFITRGELESGVSAISTEATLERSLSDFPLALQQSALRKWRYLNAICPDGRLGVSRPVLAQMLRTVWSGLGAQSGGAMPPSVPSFYRWRSKWVWSRLDVRSLIDKHELRGRRPTSLPDRLSELIDEGIEKIYLTPQRESLRETRDWIQLRIEQENRRRTPTQALPDVTHRMLRQALSRIDRYAILKARYGQRYAQDAVRVYGKGPACTYPLERVEVDHTPLDVLVVDAETGLLLGRPWITVMIDGYSRMIVGIHISFRNPSVRSVLRCLKHAILPKVDVKERFPKVNGEWKAYGLIHQLVCDNGLEFHAHDLEAACAELGAHVVYCPTRSPQMKGRVERFLKTLNYGFVHLQPGTTFATYDKRHVYDSGATAALTLESLQEIVHRWIVDVYSVTFHRAIQSTPSQRWDEGIQKFPPRLPKSADVVNAYLGNCSRRHLTKNGIEVHSIQYNSAALQELRRRCGNIEVSVRTDPDDLGAIFVFDDQSKRYLEARSTMPGYADGVSVEQHRWIRSKARRDYAASPMRHALLAAKADLRVDTEKAMDAGRALRGKDRRKTLPKHERELMVQQAEARQKDLPLELESDEPSAPDEPTEDLAHDHEVPLFPVRRGTNGVPPAREGGEDNPVGGPAPHRRHLS</sequence>
<feature type="compositionally biased region" description="Acidic residues" evidence="1">
    <location>
        <begin position="634"/>
        <end position="649"/>
    </location>
</feature>
<proteinExistence type="predicted"/>
<dbReference type="Proteomes" id="UP000382577">
    <property type="component" value="Unassembled WGS sequence"/>
</dbReference>
<dbReference type="OrthoDB" id="5439087at2"/>
<dbReference type="GO" id="GO:0015074">
    <property type="term" value="P:DNA integration"/>
    <property type="evidence" value="ECO:0007669"/>
    <property type="project" value="InterPro"/>
</dbReference>
<dbReference type="RefSeq" id="WP_150600248.1">
    <property type="nucleotide sequence ID" value="NZ_CABPRW010000007.1"/>
</dbReference>
<evidence type="ECO:0000313" key="3">
    <source>
        <dbReference type="EMBL" id="VVE26437.1"/>
    </source>
</evidence>
<gene>
    <name evidence="3" type="ORF">PFI31113_03379</name>
</gene>
<dbReference type="Gene3D" id="3.30.420.10">
    <property type="entry name" value="Ribonuclease H-like superfamily/Ribonuclease H"/>
    <property type="match status" value="1"/>
</dbReference>
<dbReference type="Pfam" id="PF00665">
    <property type="entry name" value="rve"/>
    <property type="match status" value="1"/>
</dbReference>
<dbReference type="InterPro" id="IPR001584">
    <property type="entry name" value="Integrase_cat-core"/>
</dbReference>
<evidence type="ECO:0000313" key="4">
    <source>
        <dbReference type="Proteomes" id="UP000382577"/>
    </source>
</evidence>
<accession>A0A5E4WNB3</accession>
<name>A0A5E4WNB3_9BURK</name>
<dbReference type="AlphaFoldDB" id="A0A5E4WNB3"/>
<protein>
    <submittedName>
        <fullName evidence="3">Integrase catalytic subunit</fullName>
    </submittedName>
</protein>
<dbReference type="PROSITE" id="PS50994">
    <property type="entry name" value="INTEGRASE"/>
    <property type="match status" value="1"/>
</dbReference>
<reference evidence="3 4" key="1">
    <citation type="submission" date="2019-08" db="EMBL/GenBank/DDBJ databases">
        <authorList>
            <person name="Peeters C."/>
        </authorList>
    </citation>
    <scope>NUCLEOTIDE SEQUENCE [LARGE SCALE GENOMIC DNA]</scope>
    <source>
        <strain evidence="3 4">LMG 31113</strain>
    </source>
</reference>